<dbReference type="OMA" id="QLSWAEC"/>
<keyword evidence="6 10" id="KW-0255">Endonuclease</keyword>
<dbReference type="GO" id="GO:0005737">
    <property type="term" value="C:cytoplasm"/>
    <property type="evidence" value="ECO:0007669"/>
    <property type="project" value="UniProtKB-SubCell"/>
</dbReference>
<comment type="similarity">
    <text evidence="2 10">Belongs to the ANKZF1/VMS1 family.</text>
</comment>
<evidence type="ECO:0000256" key="4">
    <source>
        <dbReference type="ARBA" id="ARBA00022722"/>
    </source>
</evidence>
<dbReference type="PROSITE" id="PS52044">
    <property type="entry name" value="VLRF1"/>
    <property type="match status" value="1"/>
</dbReference>
<keyword evidence="4 10" id="KW-0540">Nuclease</keyword>
<dbReference type="VEuPathDB" id="TriTrypDB:Lsey_0453_0020"/>
<dbReference type="GO" id="GO:0036503">
    <property type="term" value="P:ERAD pathway"/>
    <property type="evidence" value="ECO:0007669"/>
    <property type="project" value="TreeGrafter"/>
</dbReference>
<feature type="domain" description="VLRF1" evidence="12">
    <location>
        <begin position="352"/>
        <end position="507"/>
    </location>
</feature>
<keyword evidence="7 10" id="KW-0378">Hydrolase</keyword>
<dbReference type="AlphaFoldDB" id="A0A0N1IGL8"/>
<comment type="caution">
    <text evidence="13">The sequence shown here is derived from an EMBL/GenBank/DDBJ whole genome shotgun (WGS) entry which is preliminary data.</text>
</comment>
<feature type="active site" evidence="10">
    <location>
        <position position="395"/>
    </location>
</feature>
<reference evidence="13 14" key="1">
    <citation type="journal article" date="2015" name="PLoS Pathog.">
        <title>Leptomonas seymouri: Adaptations to the Dixenous Life Cycle Analyzed by Genome Sequencing, Transcriptome Profiling and Co-infection with Leishmania donovani.</title>
        <authorList>
            <person name="Kraeva N."/>
            <person name="Butenko A."/>
            <person name="Hlavacova J."/>
            <person name="Kostygov A."/>
            <person name="Myskova J."/>
            <person name="Grybchuk D."/>
            <person name="Lestinova T."/>
            <person name="Votypka J."/>
            <person name="Volf P."/>
            <person name="Opperdoes F."/>
            <person name="Flegontov P."/>
            <person name="Lukes J."/>
            <person name="Yurchenko V."/>
        </authorList>
    </citation>
    <scope>NUCLEOTIDE SEQUENCE [LARGE SCALE GENOMIC DNA]</scope>
    <source>
        <strain evidence="13 14">ATCC 30220</strain>
    </source>
</reference>
<evidence type="ECO:0000256" key="6">
    <source>
        <dbReference type="ARBA" id="ARBA00022759"/>
    </source>
</evidence>
<evidence type="ECO:0000313" key="13">
    <source>
        <dbReference type="EMBL" id="KPI83040.1"/>
    </source>
</evidence>
<comment type="domain">
    <text evidence="10">The VLRF1 domain mediates binding to the 60S ribosomal subunit.</text>
</comment>
<feature type="compositionally biased region" description="Basic and acidic residues" evidence="11">
    <location>
        <begin position="129"/>
        <end position="143"/>
    </location>
</feature>
<dbReference type="InterPro" id="IPR041175">
    <property type="entry name" value="VLRF1/Vms1"/>
</dbReference>
<evidence type="ECO:0000313" key="14">
    <source>
        <dbReference type="Proteomes" id="UP000038009"/>
    </source>
</evidence>
<evidence type="ECO:0000256" key="10">
    <source>
        <dbReference type="PROSITE-ProRule" id="PRU01389"/>
    </source>
</evidence>
<dbReference type="PANTHER" id="PTHR16036">
    <property type="entry name" value="ANKYRIN REPEAT AND ZINC FINGER DOMAIN-CONTAINING PROTEIN 1"/>
    <property type="match status" value="1"/>
</dbReference>
<proteinExistence type="inferred from homology"/>
<evidence type="ECO:0000256" key="3">
    <source>
        <dbReference type="ARBA" id="ARBA00022490"/>
    </source>
</evidence>
<feature type="compositionally biased region" description="Basic residues" evidence="11">
    <location>
        <begin position="115"/>
        <end position="128"/>
    </location>
</feature>
<keyword evidence="9" id="KW-0175">Coiled coil</keyword>
<evidence type="ECO:0000256" key="7">
    <source>
        <dbReference type="ARBA" id="ARBA00022801"/>
    </source>
</evidence>
<dbReference type="EMBL" id="LJSK01000453">
    <property type="protein sequence ID" value="KPI83040.1"/>
    <property type="molecule type" value="Genomic_DNA"/>
</dbReference>
<gene>
    <name evidence="13" type="ORF">ABL78_7939</name>
</gene>
<dbReference type="Pfam" id="PF18826">
    <property type="entry name" value="bVLRF1"/>
    <property type="match status" value="1"/>
</dbReference>
<keyword evidence="14" id="KW-1185">Reference proteome</keyword>
<name>A0A0N1IGL8_LEPSE</name>
<keyword evidence="3 10" id="KW-0963">Cytoplasm</keyword>
<keyword evidence="8" id="KW-0040">ANK repeat</keyword>
<feature type="region of interest" description="Disordered" evidence="11">
    <location>
        <begin position="111"/>
        <end position="166"/>
    </location>
</feature>
<dbReference type="GO" id="GO:0004519">
    <property type="term" value="F:endonuclease activity"/>
    <property type="evidence" value="ECO:0007669"/>
    <property type="project" value="UniProtKB-KW"/>
</dbReference>
<evidence type="ECO:0000256" key="2">
    <source>
        <dbReference type="ARBA" id="ARBA00009262"/>
    </source>
</evidence>
<dbReference type="OrthoDB" id="429841at2759"/>
<dbReference type="Proteomes" id="UP000038009">
    <property type="component" value="Unassembled WGS sequence"/>
</dbReference>
<evidence type="ECO:0000256" key="11">
    <source>
        <dbReference type="SAM" id="MobiDB-lite"/>
    </source>
</evidence>
<dbReference type="GO" id="GO:0016787">
    <property type="term" value="F:hydrolase activity"/>
    <property type="evidence" value="ECO:0007669"/>
    <property type="project" value="UniProtKB-KW"/>
</dbReference>
<sequence>MLLSEVEANITAVLKSLNDTPRNAYEVSNLYRLNCERIALARATLADMSGDYVDQLKGRCNEAEKQIQAKHTAGVAGPAAIDNAFSLDFEMEEAEKANAVELEIARTAAGGSKCSSKKSGAKSKSKKSKGGEKSQQPKEERKPASSPPPLSPNPQDSVNDSAVKTASTVQPELAVLDRQEDLASSDLPVALTTSGRGRCEPVSNSPFARLFFTENMNCDGVACHCAVELYRCIVVALTYGDPQLSWVECQKVLQAQLAAGLSTGKGTVSKGGPLMDAPAPAFTSTTDSQGGAAEESVNIEEEDLLGEDLTLSEQLIVEYEQAQLAEAEQDLDTSSLPRDVTEKLQQRLRTFTDDVWVVLLCHGGYFAGGVFVRGTCVVHKAFQRYVVRKKQGGKQSSNAKDGGSYNSVGSQIRAAQEVKWRVDVRDILLEWAPYIQAAAFILYAAPGPQNRAVLTDFSLLPAVAGVGGGKSVSPIHLKDRRVSRVPVTTHRPTFEEVQRIYTVCSRCTLLYVRDEEDD</sequence>
<organism evidence="13 14">
    <name type="scientific">Leptomonas seymouri</name>
    <dbReference type="NCBI Taxonomy" id="5684"/>
    <lineage>
        <taxon>Eukaryota</taxon>
        <taxon>Discoba</taxon>
        <taxon>Euglenozoa</taxon>
        <taxon>Kinetoplastea</taxon>
        <taxon>Metakinetoplastina</taxon>
        <taxon>Trypanosomatida</taxon>
        <taxon>Trypanosomatidae</taxon>
        <taxon>Leishmaniinae</taxon>
        <taxon>Leptomonas</taxon>
    </lineage>
</organism>
<evidence type="ECO:0000256" key="5">
    <source>
        <dbReference type="ARBA" id="ARBA00022737"/>
    </source>
</evidence>
<accession>A0A0N1IGL8</accession>
<evidence type="ECO:0000259" key="12">
    <source>
        <dbReference type="PROSITE" id="PS52044"/>
    </source>
</evidence>
<comment type="subcellular location">
    <subcellularLocation>
        <location evidence="1">Cytoplasm</location>
    </subcellularLocation>
</comment>
<dbReference type="PANTHER" id="PTHR16036:SF2">
    <property type="entry name" value="TRNA ENDONUCLEASE ANKZF1"/>
    <property type="match status" value="1"/>
</dbReference>
<protein>
    <recommendedName>
        <fullName evidence="12">VLRF1 domain-containing protein</fullName>
    </recommendedName>
</protein>
<evidence type="ECO:0000256" key="9">
    <source>
        <dbReference type="ARBA" id="ARBA00023054"/>
    </source>
</evidence>
<dbReference type="InterPro" id="IPR047139">
    <property type="entry name" value="ANKZ1/VMS1"/>
</dbReference>
<keyword evidence="5" id="KW-0677">Repeat</keyword>
<evidence type="ECO:0000256" key="8">
    <source>
        <dbReference type="ARBA" id="ARBA00023043"/>
    </source>
</evidence>
<evidence type="ECO:0000256" key="1">
    <source>
        <dbReference type="ARBA" id="ARBA00004496"/>
    </source>
</evidence>